<gene>
    <name evidence="1" type="ORF">SMN809_LOCUS34314</name>
</gene>
<accession>A0A8S2XAF5</accession>
<evidence type="ECO:0000313" key="2">
    <source>
        <dbReference type="Proteomes" id="UP000676336"/>
    </source>
</evidence>
<comment type="caution">
    <text evidence="1">The sequence shown here is derived from an EMBL/GenBank/DDBJ whole genome shotgun (WGS) entry which is preliminary data.</text>
</comment>
<name>A0A8S2XAF5_9BILA</name>
<evidence type="ECO:0000313" key="1">
    <source>
        <dbReference type="EMBL" id="CAF4487505.1"/>
    </source>
</evidence>
<organism evidence="1 2">
    <name type="scientific">Rotaria magnacalcarata</name>
    <dbReference type="NCBI Taxonomy" id="392030"/>
    <lineage>
        <taxon>Eukaryota</taxon>
        <taxon>Metazoa</taxon>
        <taxon>Spiralia</taxon>
        <taxon>Gnathifera</taxon>
        <taxon>Rotifera</taxon>
        <taxon>Eurotatoria</taxon>
        <taxon>Bdelloidea</taxon>
        <taxon>Philodinida</taxon>
        <taxon>Philodinidae</taxon>
        <taxon>Rotaria</taxon>
    </lineage>
</organism>
<proteinExistence type="predicted"/>
<dbReference type="Proteomes" id="UP000676336">
    <property type="component" value="Unassembled WGS sequence"/>
</dbReference>
<feature type="non-terminal residue" evidence="1">
    <location>
        <position position="64"/>
    </location>
</feature>
<reference evidence="1" key="1">
    <citation type="submission" date="2021-02" db="EMBL/GenBank/DDBJ databases">
        <authorList>
            <person name="Nowell W R."/>
        </authorList>
    </citation>
    <scope>NUCLEOTIDE SEQUENCE</scope>
</reference>
<evidence type="ECO:0008006" key="3">
    <source>
        <dbReference type="Google" id="ProtNLM"/>
    </source>
</evidence>
<protein>
    <recommendedName>
        <fullName evidence="3">C2H2-type domain-containing protein</fullName>
    </recommendedName>
</protein>
<dbReference type="EMBL" id="CAJOBI010078428">
    <property type="protein sequence ID" value="CAF4487505.1"/>
    <property type="molecule type" value="Genomic_DNA"/>
</dbReference>
<dbReference type="AlphaFoldDB" id="A0A8S2XAF5"/>
<sequence length="64" mass="7898">MQMITSPEEQHQCRECKQYFDTGNEISKHLRIKCYSEEIREQINKLTEHINDDKQREQMSRILW</sequence>